<reference evidence="2 3" key="1">
    <citation type="submission" date="2016-10" db="EMBL/GenBank/DDBJ databases">
        <authorList>
            <person name="de Groot N.N."/>
        </authorList>
    </citation>
    <scope>NUCLEOTIDE SEQUENCE [LARGE SCALE GENOMIC DNA]</scope>
    <source>
        <strain evidence="2 3">AB35.6</strain>
    </source>
</reference>
<name>A0A1H4JK68_9BACT</name>
<feature type="compositionally biased region" description="Low complexity" evidence="1">
    <location>
        <begin position="43"/>
        <end position="54"/>
    </location>
</feature>
<dbReference type="EMBL" id="FNSD01000001">
    <property type="protein sequence ID" value="SEB46720.1"/>
    <property type="molecule type" value="Genomic_DNA"/>
</dbReference>
<evidence type="ECO:0000256" key="1">
    <source>
        <dbReference type="SAM" id="MobiDB-lite"/>
    </source>
</evidence>
<evidence type="ECO:0000313" key="3">
    <source>
        <dbReference type="Proteomes" id="UP000182409"/>
    </source>
</evidence>
<sequence>MASHSFARQMVRIAREIDLIHSPMNVFRAARIPRSVFAKPIPATTATPAPAKVPSQLPPFPTR</sequence>
<protein>
    <submittedName>
        <fullName evidence="2">Uncharacterized protein</fullName>
    </submittedName>
</protein>
<proteinExistence type="predicted"/>
<feature type="region of interest" description="Disordered" evidence="1">
    <location>
        <begin position="43"/>
        <end position="63"/>
    </location>
</feature>
<accession>A0A1H4JK68</accession>
<evidence type="ECO:0000313" key="2">
    <source>
        <dbReference type="EMBL" id="SEB46720.1"/>
    </source>
</evidence>
<dbReference type="Proteomes" id="UP000182409">
    <property type="component" value="Unassembled WGS sequence"/>
</dbReference>
<dbReference type="AlphaFoldDB" id="A0A1H4JK68"/>
<organism evidence="2 3">
    <name type="scientific">Terriglobus roseus</name>
    <dbReference type="NCBI Taxonomy" id="392734"/>
    <lineage>
        <taxon>Bacteria</taxon>
        <taxon>Pseudomonadati</taxon>
        <taxon>Acidobacteriota</taxon>
        <taxon>Terriglobia</taxon>
        <taxon>Terriglobales</taxon>
        <taxon>Acidobacteriaceae</taxon>
        <taxon>Terriglobus</taxon>
    </lineage>
</organism>
<gene>
    <name evidence="2" type="ORF">SAMN05443244_0670</name>
</gene>